<feature type="region of interest" description="Disordered" evidence="1">
    <location>
        <begin position="1"/>
        <end position="20"/>
    </location>
</feature>
<organism evidence="3 4">
    <name type="scientific">Scleromatobacter humisilvae</name>
    <dbReference type="NCBI Taxonomy" id="2897159"/>
    <lineage>
        <taxon>Bacteria</taxon>
        <taxon>Pseudomonadati</taxon>
        <taxon>Pseudomonadota</taxon>
        <taxon>Betaproteobacteria</taxon>
        <taxon>Burkholderiales</taxon>
        <taxon>Sphaerotilaceae</taxon>
        <taxon>Scleromatobacter</taxon>
    </lineage>
</organism>
<keyword evidence="3" id="KW-0012">Acyltransferase</keyword>
<dbReference type="SUPFAM" id="SSF55729">
    <property type="entry name" value="Acyl-CoA N-acyltransferases (Nat)"/>
    <property type="match status" value="1"/>
</dbReference>
<feature type="domain" description="N-acetyltransferase" evidence="2">
    <location>
        <begin position="29"/>
        <end position="197"/>
    </location>
</feature>
<dbReference type="PROSITE" id="PS51186">
    <property type="entry name" value="GNAT"/>
    <property type="match status" value="1"/>
</dbReference>
<dbReference type="InterPro" id="IPR016181">
    <property type="entry name" value="Acyl_CoA_acyltransferase"/>
</dbReference>
<evidence type="ECO:0000313" key="4">
    <source>
        <dbReference type="Proteomes" id="UP001139353"/>
    </source>
</evidence>
<name>A0A9X1YEP9_9BURK</name>
<sequence>MGDTSSEIPQDNPSADAAPAQRERAFGWVPIRSLSARHRPRILAHLLALDSNDRYLRFGYAAADDQIRRYVERIEFERDEIFGVFNRRLDLIALAHLAYEPSVDSEPERASAAEFGVSVAVRGRGRGYGARLFDHAVLRARNRGVDTIVIHALSENAAMLKIVRNAGATIERTGVDAEAHLRLPPENFASIMAGMVEQQLGELDYQFKQGALHVDTLLSIGRADAPPSR</sequence>
<evidence type="ECO:0000256" key="1">
    <source>
        <dbReference type="SAM" id="MobiDB-lite"/>
    </source>
</evidence>
<dbReference type="RefSeq" id="WP_275680936.1">
    <property type="nucleotide sequence ID" value="NZ_JAJLJH010000001.1"/>
</dbReference>
<gene>
    <name evidence="3" type="ORF">LPC04_04245</name>
</gene>
<dbReference type="EC" id="2.3.1.-" evidence="3"/>
<keyword evidence="4" id="KW-1185">Reference proteome</keyword>
<protein>
    <submittedName>
        <fullName evidence="3">GNAT family N-acetyltransferase</fullName>
        <ecNumber evidence="3">2.3.1.-</ecNumber>
    </submittedName>
</protein>
<feature type="compositionally biased region" description="Polar residues" evidence="1">
    <location>
        <begin position="1"/>
        <end position="13"/>
    </location>
</feature>
<dbReference type="Gene3D" id="3.40.630.30">
    <property type="match status" value="1"/>
</dbReference>
<accession>A0A9X1YEP9</accession>
<reference evidence="3" key="1">
    <citation type="submission" date="2021-11" db="EMBL/GenBank/DDBJ databases">
        <title>BS-T2-15 a new species belonging to the Comamonadaceae family isolated from the soil of a French oak forest.</title>
        <authorList>
            <person name="Mieszkin S."/>
            <person name="Alain K."/>
        </authorList>
    </citation>
    <scope>NUCLEOTIDE SEQUENCE</scope>
    <source>
        <strain evidence="3">BS-T2-15</strain>
    </source>
</reference>
<comment type="caution">
    <text evidence="3">The sequence shown here is derived from an EMBL/GenBank/DDBJ whole genome shotgun (WGS) entry which is preliminary data.</text>
</comment>
<evidence type="ECO:0000259" key="2">
    <source>
        <dbReference type="PROSITE" id="PS51186"/>
    </source>
</evidence>
<dbReference type="InterPro" id="IPR000182">
    <property type="entry name" value="GNAT_dom"/>
</dbReference>
<evidence type="ECO:0000313" key="3">
    <source>
        <dbReference type="EMBL" id="MCK9684914.1"/>
    </source>
</evidence>
<proteinExistence type="predicted"/>
<dbReference type="Pfam" id="PF00583">
    <property type="entry name" value="Acetyltransf_1"/>
    <property type="match status" value="1"/>
</dbReference>
<dbReference type="EMBL" id="JAJLJH010000001">
    <property type="protein sequence ID" value="MCK9684914.1"/>
    <property type="molecule type" value="Genomic_DNA"/>
</dbReference>
<keyword evidence="3" id="KW-0808">Transferase</keyword>
<dbReference type="AlphaFoldDB" id="A0A9X1YEP9"/>
<dbReference type="GO" id="GO:0016747">
    <property type="term" value="F:acyltransferase activity, transferring groups other than amino-acyl groups"/>
    <property type="evidence" value="ECO:0007669"/>
    <property type="project" value="InterPro"/>
</dbReference>
<dbReference type="Proteomes" id="UP001139353">
    <property type="component" value="Unassembled WGS sequence"/>
</dbReference>